<feature type="region of interest" description="Disordered" evidence="1">
    <location>
        <begin position="130"/>
        <end position="158"/>
    </location>
</feature>
<evidence type="ECO:0000313" key="3">
    <source>
        <dbReference type="Proteomes" id="UP000799118"/>
    </source>
</evidence>
<gene>
    <name evidence="2" type="ORF">BT96DRAFT_696421</name>
</gene>
<feature type="region of interest" description="Disordered" evidence="1">
    <location>
        <begin position="26"/>
        <end position="98"/>
    </location>
</feature>
<evidence type="ECO:0000313" key="2">
    <source>
        <dbReference type="EMBL" id="KAE9408316.1"/>
    </source>
</evidence>
<feature type="compositionally biased region" description="Polar residues" evidence="1">
    <location>
        <begin position="27"/>
        <end position="45"/>
    </location>
</feature>
<organism evidence="2 3">
    <name type="scientific">Gymnopus androsaceus JB14</name>
    <dbReference type="NCBI Taxonomy" id="1447944"/>
    <lineage>
        <taxon>Eukaryota</taxon>
        <taxon>Fungi</taxon>
        <taxon>Dikarya</taxon>
        <taxon>Basidiomycota</taxon>
        <taxon>Agaricomycotina</taxon>
        <taxon>Agaricomycetes</taxon>
        <taxon>Agaricomycetidae</taxon>
        <taxon>Agaricales</taxon>
        <taxon>Marasmiineae</taxon>
        <taxon>Omphalotaceae</taxon>
        <taxon>Gymnopus</taxon>
    </lineage>
</organism>
<dbReference type="EMBL" id="ML769391">
    <property type="protein sequence ID" value="KAE9408316.1"/>
    <property type="molecule type" value="Genomic_DNA"/>
</dbReference>
<feature type="compositionally biased region" description="Polar residues" evidence="1">
    <location>
        <begin position="138"/>
        <end position="158"/>
    </location>
</feature>
<accession>A0A6A4ICI1</accession>
<proteinExistence type="predicted"/>
<sequence>MQAPTRSNRARVGGYSDFFSSGFRAITSRNNTVSSRPRPSSTYSLPTAHPILTRSKSSSNRRQSGDSGDSGRPQSPKFSKDSKSNNIPSSSSTEKQRKRMSFMEFSAKLFDKITPGVSEAQSFVEFDETKRRLRPRTRNSSSDWSGPNPRTQMSSIRTVRTRYPANETDPFNSSPDSKSFFIGLSDSSSSSSPRRSRHQSYISFSGSSLSSLTSFARRERPTSIHSLPAALPPSRRSSYLSSSLEKYDSLFQEESSILESPYENENENDDRDLANIDWRDFHIQLFDNV</sequence>
<evidence type="ECO:0000256" key="1">
    <source>
        <dbReference type="SAM" id="MobiDB-lite"/>
    </source>
</evidence>
<dbReference type="OrthoDB" id="2635882at2759"/>
<dbReference type="Proteomes" id="UP000799118">
    <property type="component" value="Unassembled WGS sequence"/>
</dbReference>
<protein>
    <submittedName>
        <fullName evidence="2">Uncharacterized protein</fullName>
    </submittedName>
</protein>
<keyword evidence="3" id="KW-1185">Reference proteome</keyword>
<reference evidence="2" key="1">
    <citation type="journal article" date="2019" name="Environ. Microbiol.">
        <title>Fungal ecological strategies reflected in gene transcription - a case study of two litter decomposers.</title>
        <authorList>
            <person name="Barbi F."/>
            <person name="Kohler A."/>
            <person name="Barry K."/>
            <person name="Baskaran P."/>
            <person name="Daum C."/>
            <person name="Fauchery L."/>
            <person name="Ihrmark K."/>
            <person name="Kuo A."/>
            <person name="LaButti K."/>
            <person name="Lipzen A."/>
            <person name="Morin E."/>
            <person name="Grigoriev I.V."/>
            <person name="Henrissat B."/>
            <person name="Lindahl B."/>
            <person name="Martin F."/>
        </authorList>
    </citation>
    <scope>NUCLEOTIDE SEQUENCE</scope>
    <source>
        <strain evidence="2">JB14</strain>
    </source>
</reference>
<feature type="compositionally biased region" description="Polar residues" evidence="1">
    <location>
        <begin position="54"/>
        <end position="77"/>
    </location>
</feature>
<name>A0A6A4ICI1_9AGAR</name>
<dbReference type="AlphaFoldDB" id="A0A6A4ICI1"/>